<evidence type="ECO:0000256" key="1">
    <source>
        <dbReference type="SAM" id="MobiDB-lite"/>
    </source>
</evidence>
<dbReference type="Pfam" id="PF09286">
    <property type="entry name" value="Pro-kuma_activ"/>
    <property type="match status" value="1"/>
</dbReference>
<gene>
    <name evidence="4" type="ORF">ACFQDH_06770</name>
</gene>
<comment type="caution">
    <text evidence="4">The sequence shown here is derived from an EMBL/GenBank/DDBJ whole genome shotgun (WGS) entry which is preliminary data.</text>
</comment>
<dbReference type="InterPro" id="IPR015366">
    <property type="entry name" value="S53_propep"/>
</dbReference>
<evidence type="ECO:0000313" key="5">
    <source>
        <dbReference type="Proteomes" id="UP001596298"/>
    </source>
</evidence>
<dbReference type="Proteomes" id="UP001596298">
    <property type="component" value="Unassembled WGS sequence"/>
</dbReference>
<dbReference type="InterPro" id="IPR050819">
    <property type="entry name" value="Tripeptidyl-peptidase_I"/>
</dbReference>
<dbReference type="RefSeq" id="WP_382399700.1">
    <property type="nucleotide sequence ID" value="NZ_JBHSWH010000001.1"/>
</dbReference>
<feature type="region of interest" description="Disordered" evidence="1">
    <location>
        <begin position="183"/>
        <end position="219"/>
    </location>
</feature>
<protein>
    <submittedName>
        <fullName evidence="4">Protease pro-enzyme activation domain-containing protein</fullName>
    </submittedName>
</protein>
<evidence type="ECO:0000313" key="4">
    <source>
        <dbReference type="EMBL" id="MFC6704977.1"/>
    </source>
</evidence>
<dbReference type="PANTHER" id="PTHR14218:SF15">
    <property type="entry name" value="TRIPEPTIDYL-PEPTIDASE 1"/>
    <property type="match status" value="1"/>
</dbReference>
<dbReference type="SUPFAM" id="SSF52743">
    <property type="entry name" value="Subtilisin-like"/>
    <property type="match status" value="1"/>
</dbReference>
<dbReference type="SUPFAM" id="SSF54897">
    <property type="entry name" value="Protease propeptides/inhibitors"/>
    <property type="match status" value="1"/>
</dbReference>
<feature type="compositionally biased region" description="Polar residues" evidence="1">
    <location>
        <begin position="193"/>
        <end position="215"/>
    </location>
</feature>
<dbReference type="InterPro" id="IPR036852">
    <property type="entry name" value="Peptidase_S8/S53_dom_sf"/>
</dbReference>
<keyword evidence="4" id="KW-0378">Hydrolase</keyword>
<dbReference type="CDD" id="cd11377">
    <property type="entry name" value="Pro-peptidase_S53"/>
    <property type="match status" value="1"/>
</dbReference>
<accession>A0ABW2ADJ2</accession>
<keyword evidence="2" id="KW-0732">Signal</keyword>
<keyword evidence="5" id="KW-1185">Reference proteome</keyword>
<feature type="signal peptide" evidence="2">
    <location>
        <begin position="1"/>
        <end position="29"/>
    </location>
</feature>
<proteinExistence type="predicted"/>
<feature type="domain" description="Peptidase S53 activation" evidence="3">
    <location>
        <begin position="50"/>
        <end position="180"/>
    </location>
</feature>
<dbReference type="Gene3D" id="3.40.50.200">
    <property type="entry name" value="Peptidase S8/S53 domain"/>
    <property type="match status" value="1"/>
</dbReference>
<name>A0ABW2ADJ2_9MICO</name>
<feature type="chain" id="PRO_5047186490" evidence="2">
    <location>
        <begin position="30"/>
        <end position="451"/>
    </location>
</feature>
<feature type="region of interest" description="Disordered" evidence="1">
    <location>
        <begin position="410"/>
        <end position="451"/>
    </location>
</feature>
<evidence type="ECO:0000256" key="2">
    <source>
        <dbReference type="SAM" id="SignalP"/>
    </source>
</evidence>
<dbReference type="EMBL" id="JBHSWH010000001">
    <property type="protein sequence ID" value="MFC6704977.1"/>
    <property type="molecule type" value="Genomic_DNA"/>
</dbReference>
<evidence type="ECO:0000259" key="3">
    <source>
        <dbReference type="SMART" id="SM00944"/>
    </source>
</evidence>
<sequence length="451" mass="46801">MKRRHVAAGAVALTTAIAMAGAGAGMAHAAGQGNDKVRLTNSGRTALPDHSNLRTLGVANSSANVDLSIAVPLRNQALLDSLLAKGTVISPAQYKSLFGASPSSLKKVSDWAKGQGLKVTSKDAASGVVTVAAPVRTVNKAFSLKMERVALGSNTGLAPNIDPQLPKSLGVLNVAGLTTVSSRHTGPIDTFGPQRSLTSAPRSTQHTNSPFSNSRAMPGAKATAAATSNECSNYWGQHVAVSALKFPSTSNMLCGYSPQQAVKLYNAGKASTAKSNIGILLWCSDAAAKSKANAISGYYKYPLLGTYNNQSAPESKAKGSACLNPDYGEQDMDVQTSHYMSPKSTITYYGASDSTDSALLSIFNKAVTQHTVSTISMSWGGDESGQSKSFKQQFDRTAARASVTGISLFASSGDMGDGSIKEGGTAPSGPRSPATRPPRRSSPRWAAPPLR</sequence>
<dbReference type="PANTHER" id="PTHR14218">
    <property type="entry name" value="PROTEASE S8 TRIPEPTIDYL PEPTIDASE I CLN2"/>
    <property type="match status" value="1"/>
</dbReference>
<dbReference type="GO" id="GO:0006508">
    <property type="term" value="P:proteolysis"/>
    <property type="evidence" value="ECO:0007669"/>
    <property type="project" value="UniProtKB-KW"/>
</dbReference>
<dbReference type="GO" id="GO:0008233">
    <property type="term" value="F:peptidase activity"/>
    <property type="evidence" value="ECO:0007669"/>
    <property type="project" value="UniProtKB-KW"/>
</dbReference>
<reference evidence="5" key="1">
    <citation type="journal article" date="2019" name="Int. J. Syst. Evol. Microbiol.">
        <title>The Global Catalogue of Microorganisms (GCM) 10K type strain sequencing project: providing services to taxonomists for standard genome sequencing and annotation.</title>
        <authorList>
            <consortium name="The Broad Institute Genomics Platform"/>
            <consortium name="The Broad Institute Genome Sequencing Center for Infectious Disease"/>
            <person name="Wu L."/>
            <person name="Ma J."/>
        </authorList>
    </citation>
    <scope>NUCLEOTIDE SEQUENCE [LARGE SCALE GENOMIC DNA]</scope>
    <source>
        <strain evidence="5">CCUG 58127</strain>
    </source>
</reference>
<organism evidence="4 5">
    <name type="scientific">Flexivirga alba</name>
    <dbReference type="NCBI Taxonomy" id="702742"/>
    <lineage>
        <taxon>Bacteria</taxon>
        <taxon>Bacillati</taxon>
        <taxon>Actinomycetota</taxon>
        <taxon>Actinomycetes</taxon>
        <taxon>Micrococcales</taxon>
        <taxon>Dermacoccaceae</taxon>
        <taxon>Flexivirga</taxon>
    </lineage>
</organism>
<keyword evidence="4" id="KW-0645">Protease</keyword>
<dbReference type="SMART" id="SM00944">
    <property type="entry name" value="Pro-kuma_activ"/>
    <property type="match status" value="1"/>
</dbReference>